<accession>W7YQQ5</accession>
<organism evidence="1 2">
    <name type="scientific">Paenibacillus pini JCM 16418</name>
    <dbReference type="NCBI Taxonomy" id="1236976"/>
    <lineage>
        <taxon>Bacteria</taxon>
        <taxon>Bacillati</taxon>
        <taxon>Bacillota</taxon>
        <taxon>Bacilli</taxon>
        <taxon>Bacillales</taxon>
        <taxon>Paenibacillaceae</taxon>
        <taxon>Paenibacillus</taxon>
    </lineage>
</organism>
<name>W7YQQ5_9BACL</name>
<keyword evidence="2" id="KW-1185">Reference proteome</keyword>
<gene>
    <name evidence="1" type="ORF">JCM16418_5130</name>
</gene>
<evidence type="ECO:0000313" key="1">
    <source>
        <dbReference type="EMBL" id="GAF10897.1"/>
    </source>
</evidence>
<reference evidence="1 2" key="1">
    <citation type="journal article" date="2014" name="Genome Announc.">
        <title>Draft Genome Sequence of Paenibacillus pini JCM 16418T, Isolated from the Rhizosphere of Pine Tree.</title>
        <authorList>
            <person name="Yuki M."/>
            <person name="Oshima K."/>
            <person name="Suda W."/>
            <person name="Oshida Y."/>
            <person name="Kitamura K."/>
            <person name="Iida Y."/>
            <person name="Hattori M."/>
            <person name="Ohkuma M."/>
        </authorList>
    </citation>
    <scope>NUCLEOTIDE SEQUENCE [LARGE SCALE GENOMIC DNA]</scope>
    <source>
        <strain evidence="1 2">JCM 16418</strain>
    </source>
</reference>
<evidence type="ECO:0000313" key="2">
    <source>
        <dbReference type="Proteomes" id="UP000019364"/>
    </source>
</evidence>
<sequence length="60" mass="7169">MREIEEFRNGISKFADKKYSLDHKRMAGYIDNISHDQLVNDLNKLCDLMESKEVRYLFIS</sequence>
<protein>
    <submittedName>
        <fullName evidence="1">Uncharacterized protein</fullName>
    </submittedName>
</protein>
<dbReference type="EMBL" id="BAVZ01000046">
    <property type="protein sequence ID" value="GAF10897.1"/>
    <property type="molecule type" value="Genomic_DNA"/>
</dbReference>
<dbReference type="Proteomes" id="UP000019364">
    <property type="component" value="Unassembled WGS sequence"/>
</dbReference>
<dbReference type="AlphaFoldDB" id="W7YQQ5"/>
<comment type="caution">
    <text evidence="1">The sequence shown here is derived from an EMBL/GenBank/DDBJ whole genome shotgun (WGS) entry which is preliminary data.</text>
</comment>
<proteinExistence type="predicted"/>